<organism evidence="1 2">
    <name type="scientific">Prorocentrum cordatum</name>
    <dbReference type="NCBI Taxonomy" id="2364126"/>
    <lineage>
        <taxon>Eukaryota</taxon>
        <taxon>Sar</taxon>
        <taxon>Alveolata</taxon>
        <taxon>Dinophyceae</taxon>
        <taxon>Prorocentrales</taxon>
        <taxon>Prorocentraceae</taxon>
        <taxon>Prorocentrum</taxon>
    </lineage>
</organism>
<comment type="caution">
    <text evidence="1">The sequence shown here is derived from an EMBL/GenBank/DDBJ whole genome shotgun (WGS) entry which is preliminary data.</text>
</comment>
<dbReference type="Proteomes" id="UP001189429">
    <property type="component" value="Unassembled WGS sequence"/>
</dbReference>
<accession>A0ABN9TE05</accession>
<gene>
    <name evidence="1" type="ORF">PCOR1329_LOCUS38169</name>
</gene>
<keyword evidence="2" id="KW-1185">Reference proteome</keyword>
<name>A0ABN9TE05_9DINO</name>
<sequence length="269" mass="29148">SYDIGLIKNQVAAQTVRCDQLTTNMSNLANDIQSKVSQLESQKSAMFTDLNDRFTALKGEVNTQIMNELRAQEARSAIPIFDMDAERGAEVHAKVQQQIAAIQEQLRTISTAPSVASTIEAQQDNTCTLVAIGFPRKMLARSLKTIADAMKSQYAPQDAQSRITAKCFDMSMLNIKLNRDQGIKGRQLFLSTGKVRALVSNLLAPKGVEVGSNGLGGLVYALKSENELIEIAQIQVSGDDLSISIELDAAGLREFGLETRAAAIRAAAM</sequence>
<reference evidence="1" key="1">
    <citation type="submission" date="2023-10" db="EMBL/GenBank/DDBJ databases">
        <authorList>
            <person name="Chen Y."/>
            <person name="Shah S."/>
            <person name="Dougan E. K."/>
            <person name="Thang M."/>
            <person name="Chan C."/>
        </authorList>
    </citation>
    <scope>NUCLEOTIDE SEQUENCE [LARGE SCALE GENOMIC DNA]</scope>
</reference>
<proteinExistence type="predicted"/>
<evidence type="ECO:0000313" key="2">
    <source>
        <dbReference type="Proteomes" id="UP001189429"/>
    </source>
</evidence>
<feature type="non-terminal residue" evidence="1">
    <location>
        <position position="1"/>
    </location>
</feature>
<protein>
    <submittedName>
        <fullName evidence="1">Uncharacterized protein</fullName>
    </submittedName>
</protein>
<evidence type="ECO:0000313" key="1">
    <source>
        <dbReference type="EMBL" id="CAK0843997.1"/>
    </source>
</evidence>
<feature type="non-terminal residue" evidence="1">
    <location>
        <position position="269"/>
    </location>
</feature>
<dbReference type="EMBL" id="CAUYUJ010014622">
    <property type="protein sequence ID" value="CAK0843997.1"/>
    <property type="molecule type" value="Genomic_DNA"/>
</dbReference>